<gene>
    <name evidence="3" type="ORF">MANES_01G193300v8</name>
</gene>
<dbReference type="AlphaFoldDB" id="A0A2C9WMA7"/>
<feature type="coiled-coil region" evidence="1">
    <location>
        <begin position="185"/>
        <end position="249"/>
    </location>
</feature>
<keyword evidence="1" id="KW-0175">Coiled coil</keyword>
<sequence>MELLKLSKFKVQLQAITSELRDLRERERSATKQCHILIQKQKQSEEEYGRKLQDLQAELASSNELRHKLDRQMSYLQDDNALLENRLKEMQGTIQSLLQSRESFVHAYEESTCEMKRSIEARDRKLGVLSEKLNSHLSLFDSIEKEAFSIKQVLDNVQLLVLEKEEVAGLRSKMDKVSAFEEVFVEKVHDLKNKLKNNEDELQTKGKIISELEGQLEAANIRNNCQNQIEELQKNLVAKDAVIQSLISEKEALQCEVGNLAVILQKVKETVKNMDDEDKKALSSALKCQDDCDTVRRNEDNRIEADVLMSRESSTIKAPMMGTAENLALPTCQVQHSVGNILQENNHLNSCVSEAASSELQSAINGPSIAEKNEKVIAAVHHLDSECSTTQADTSDQKCHKEKEYDENNAI</sequence>
<protein>
    <submittedName>
        <fullName evidence="3">Uncharacterized protein</fullName>
    </submittedName>
</protein>
<name>A0A2C9WMA7_MANES</name>
<dbReference type="Gramene" id="Manes.01G193300.8.v8.1">
    <property type="protein sequence ID" value="Manes.01G193300.8.v8.1.CDS"/>
    <property type="gene ID" value="Manes.01G193300.v8.1"/>
</dbReference>
<feature type="coiled-coil region" evidence="1">
    <location>
        <begin position="6"/>
        <end position="100"/>
    </location>
</feature>
<feature type="compositionally biased region" description="Basic and acidic residues" evidence="2">
    <location>
        <begin position="395"/>
        <end position="411"/>
    </location>
</feature>
<evidence type="ECO:0000256" key="2">
    <source>
        <dbReference type="SAM" id="MobiDB-lite"/>
    </source>
</evidence>
<keyword evidence="4" id="KW-1185">Reference proteome</keyword>
<evidence type="ECO:0000313" key="3">
    <source>
        <dbReference type="EMBL" id="OAY61494.1"/>
    </source>
</evidence>
<evidence type="ECO:0000256" key="1">
    <source>
        <dbReference type="SAM" id="Coils"/>
    </source>
</evidence>
<feature type="region of interest" description="Disordered" evidence="2">
    <location>
        <begin position="388"/>
        <end position="411"/>
    </location>
</feature>
<proteinExistence type="predicted"/>
<reference evidence="4" key="1">
    <citation type="journal article" date="2016" name="Nat. Biotechnol.">
        <title>Sequencing wild and cultivated cassava and related species reveals extensive interspecific hybridization and genetic diversity.</title>
        <authorList>
            <person name="Bredeson J.V."/>
            <person name="Lyons J.B."/>
            <person name="Prochnik S.E."/>
            <person name="Wu G.A."/>
            <person name="Ha C.M."/>
            <person name="Edsinger-Gonzales E."/>
            <person name="Grimwood J."/>
            <person name="Schmutz J."/>
            <person name="Rabbi I.Y."/>
            <person name="Egesi C."/>
            <person name="Nauluvula P."/>
            <person name="Lebot V."/>
            <person name="Ndunguru J."/>
            <person name="Mkamilo G."/>
            <person name="Bart R.S."/>
            <person name="Setter T.L."/>
            <person name="Gleadow R.M."/>
            <person name="Kulakow P."/>
            <person name="Ferguson M.E."/>
            <person name="Rounsley S."/>
            <person name="Rokhsar D.S."/>
        </authorList>
    </citation>
    <scope>NUCLEOTIDE SEQUENCE [LARGE SCALE GENOMIC DNA]</scope>
    <source>
        <strain evidence="4">cv. AM560-2</strain>
    </source>
</reference>
<dbReference type="Proteomes" id="UP000091857">
    <property type="component" value="Chromosome 1"/>
</dbReference>
<evidence type="ECO:0000313" key="4">
    <source>
        <dbReference type="Proteomes" id="UP000091857"/>
    </source>
</evidence>
<dbReference type="EMBL" id="CM004387">
    <property type="protein sequence ID" value="OAY61494.1"/>
    <property type="molecule type" value="Genomic_DNA"/>
</dbReference>
<organism evidence="3 4">
    <name type="scientific">Manihot esculenta</name>
    <name type="common">Cassava</name>
    <name type="synonym">Jatropha manihot</name>
    <dbReference type="NCBI Taxonomy" id="3983"/>
    <lineage>
        <taxon>Eukaryota</taxon>
        <taxon>Viridiplantae</taxon>
        <taxon>Streptophyta</taxon>
        <taxon>Embryophyta</taxon>
        <taxon>Tracheophyta</taxon>
        <taxon>Spermatophyta</taxon>
        <taxon>Magnoliopsida</taxon>
        <taxon>eudicotyledons</taxon>
        <taxon>Gunneridae</taxon>
        <taxon>Pentapetalae</taxon>
        <taxon>rosids</taxon>
        <taxon>fabids</taxon>
        <taxon>Malpighiales</taxon>
        <taxon>Euphorbiaceae</taxon>
        <taxon>Crotonoideae</taxon>
        <taxon>Manihoteae</taxon>
        <taxon>Manihot</taxon>
    </lineage>
</organism>
<accession>A0A2C9WMA7</accession>
<comment type="caution">
    <text evidence="3">The sequence shown here is derived from an EMBL/GenBank/DDBJ whole genome shotgun (WGS) entry which is preliminary data.</text>
</comment>